<evidence type="ECO:0000313" key="1">
    <source>
        <dbReference type="EMBL" id="NMC61950.1"/>
    </source>
</evidence>
<comment type="caution">
    <text evidence="1">The sequence shown here is derived from an EMBL/GenBank/DDBJ whole genome shotgun (WGS) entry which is preliminary data.</text>
</comment>
<organism evidence="1 2">
    <name type="scientific">SAR324 cluster bacterium</name>
    <dbReference type="NCBI Taxonomy" id="2024889"/>
    <lineage>
        <taxon>Bacteria</taxon>
        <taxon>Deltaproteobacteria</taxon>
        <taxon>SAR324 cluster</taxon>
    </lineage>
</organism>
<sequence length="156" mass="17191">MKIFAQFFIVNMLFNILIQEVQAASPKDVCDPERYCLRGKLNEICCGRAGLDPENPEGCSGRTCAYPPYQGQAICFTCGANECVWLGNNPDGKAACLRCCEHYCTETSCQNDNKLKSPYSLNECKKSCKNMVITEPTKSPYGTPTMEPTGAAIVTY</sequence>
<evidence type="ECO:0000313" key="2">
    <source>
        <dbReference type="Proteomes" id="UP000524246"/>
    </source>
</evidence>
<gene>
    <name evidence="1" type="ORF">GYA55_02150</name>
</gene>
<name>A0A7X9IKG5_9DELT</name>
<protein>
    <submittedName>
        <fullName evidence="1">Uncharacterized protein</fullName>
    </submittedName>
</protein>
<accession>A0A7X9IKG5</accession>
<dbReference type="Proteomes" id="UP000524246">
    <property type="component" value="Unassembled WGS sequence"/>
</dbReference>
<dbReference type="AlphaFoldDB" id="A0A7X9IKG5"/>
<dbReference type="EMBL" id="JAAZON010000087">
    <property type="protein sequence ID" value="NMC61950.1"/>
    <property type="molecule type" value="Genomic_DNA"/>
</dbReference>
<reference evidence="1 2" key="1">
    <citation type="journal article" date="2020" name="Biotechnol. Biofuels">
        <title>New insights from the biogas microbiome by comprehensive genome-resolved metagenomics of nearly 1600 species originating from multiple anaerobic digesters.</title>
        <authorList>
            <person name="Campanaro S."/>
            <person name="Treu L."/>
            <person name="Rodriguez-R L.M."/>
            <person name="Kovalovszki A."/>
            <person name="Ziels R.M."/>
            <person name="Maus I."/>
            <person name="Zhu X."/>
            <person name="Kougias P.G."/>
            <person name="Basile A."/>
            <person name="Luo G."/>
            <person name="Schluter A."/>
            <person name="Konstantinidis K.T."/>
            <person name="Angelidaki I."/>
        </authorList>
    </citation>
    <scope>NUCLEOTIDE SEQUENCE [LARGE SCALE GENOMIC DNA]</scope>
    <source>
        <strain evidence="1">AS27yjCOA_65</strain>
    </source>
</reference>
<proteinExistence type="predicted"/>